<dbReference type="InterPro" id="IPR011990">
    <property type="entry name" value="TPR-like_helical_dom_sf"/>
</dbReference>
<keyword evidence="1" id="KW-0802">TPR repeat</keyword>
<keyword evidence="3" id="KW-1185">Reference proteome</keyword>
<dbReference type="DNASU" id="3606761"/>
<dbReference type="Gene3D" id="1.25.40.10">
    <property type="entry name" value="Tetratricopeptide repeat domain"/>
    <property type="match status" value="1"/>
</dbReference>
<dbReference type="SMART" id="SM00028">
    <property type="entry name" value="TPR"/>
    <property type="match status" value="3"/>
</dbReference>
<organism evidence="2 3">
    <name type="scientific">Prochlorococcus marinus (strain NATL2A)</name>
    <dbReference type="NCBI Taxonomy" id="59920"/>
    <lineage>
        <taxon>Bacteria</taxon>
        <taxon>Bacillati</taxon>
        <taxon>Cyanobacteriota</taxon>
        <taxon>Cyanophyceae</taxon>
        <taxon>Synechococcales</taxon>
        <taxon>Prochlorococcaceae</taxon>
        <taxon>Prochlorococcus</taxon>
    </lineage>
</organism>
<dbReference type="Pfam" id="PF13181">
    <property type="entry name" value="TPR_8"/>
    <property type="match status" value="1"/>
</dbReference>
<dbReference type="OrthoDB" id="460413at2"/>
<dbReference type="RefSeq" id="WP_011293998.1">
    <property type="nucleotide sequence ID" value="NC_007335.2"/>
</dbReference>
<name>Q46I24_PROMT</name>
<dbReference type="HOGENOM" id="CLU_684865_0_0_3"/>
<dbReference type="InterPro" id="IPR029063">
    <property type="entry name" value="SAM-dependent_MTases_sf"/>
</dbReference>
<reference evidence="2 3" key="1">
    <citation type="journal article" date="2007" name="PLoS Genet.">
        <title>Patterns and implications of gene gain and loss in the evolution of Prochlorococcus.</title>
        <authorList>
            <person name="Kettler G.C."/>
            <person name="Martiny A.C."/>
            <person name="Huang K."/>
            <person name="Zucker J."/>
            <person name="Coleman M.L."/>
            <person name="Rodrigue S."/>
            <person name="Chen F."/>
            <person name="Lapidus A."/>
            <person name="Ferriera S."/>
            <person name="Johnson J."/>
            <person name="Steglich C."/>
            <person name="Church G.M."/>
            <person name="Richardson P."/>
            <person name="Chisholm S.W."/>
        </authorList>
    </citation>
    <scope>NUCLEOTIDE SEQUENCE [LARGE SCALE GENOMIC DNA]</scope>
    <source>
        <strain evidence="2 3">NATL2A</strain>
    </source>
</reference>
<dbReference type="KEGG" id="pmn:PMN2A_1366"/>
<dbReference type="PhylomeDB" id="Q46I24"/>
<evidence type="ECO:0000313" key="3">
    <source>
        <dbReference type="Proteomes" id="UP000002535"/>
    </source>
</evidence>
<protein>
    <submittedName>
        <fullName evidence="2">TPR repeat</fullName>
    </submittedName>
</protein>
<dbReference type="PANTHER" id="PTHR40036">
    <property type="entry name" value="MACROCIN O-METHYLTRANSFERASE"/>
    <property type="match status" value="1"/>
</dbReference>
<dbReference type="STRING" id="59920.PMN2A_1366"/>
<feature type="repeat" description="TPR" evidence="1">
    <location>
        <begin position="79"/>
        <end position="112"/>
    </location>
</feature>
<gene>
    <name evidence="2" type="ordered locus">PMN2A_1366</name>
</gene>
<dbReference type="InterPro" id="IPR008884">
    <property type="entry name" value="TylF_MeTrfase"/>
</dbReference>
<evidence type="ECO:0000256" key="1">
    <source>
        <dbReference type="PROSITE-ProRule" id="PRU00339"/>
    </source>
</evidence>
<proteinExistence type="predicted"/>
<dbReference type="Pfam" id="PF13431">
    <property type="entry name" value="TPR_17"/>
    <property type="match status" value="1"/>
</dbReference>
<dbReference type="SMR" id="Q46I24"/>
<dbReference type="SUPFAM" id="SSF48452">
    <property type="entry name" value="TPR-like"/>
    <property type="match status" value="1"/>
</dbReference>
<dbReference type="SUPFAM" id="SSF53335">
    <property type="entry name" value="S-adenosyl-L-methionine-dependent methyltransferases"/>
    <property type="match status" value="1"/>
</dbReference>
<dbReference type="PANTHER" id="PTHR40036:SF1">
    <property type="entry name" value="MACROCIN O-METHYLTRANSFERASE"/>
    <property type="match status" value="1"/>
</dbReference>
<dbReference type="Proteomes" id="UP000002535">
    <property type="component" value="Chromosome"/>
</dbReference>
<accession>Q46I24</accession>
<dbReference type="EMBL" id="CP000095">
    <property type="protein sequence ID" value="AAZ58854.1"/>
    <property type="molecule type" value="Genomic_DNA"/>
</dbReference>
<evidence type="ECO:0000313" key="2">
    <source>
        <dbReference type="EMBL" id="AAZ58854.1"/>
    </source>
</evidence>
<feature type="repeat" description="TPR" evidence="1">
    <location>
        <begin position="113"/>
        <end position="146"/>
    </location>
</feature>
<dbReference type="Gene3D" id="3.40.50.150">
    <property type="entry name" value="Vaccinia Virus protein VP39"/>
    <property type="match status" value="1"/>
</dbReference>
<dbReference type="InterPro" id="IPR019734">
    <property type="entry name" value="TPR_rpt"/>
</dbReference>
<dbReference type="AlphaFoldDB" id="Q46I24"/>
<dbReference type="PROSITE" id="PS50005">
    <property type="entry name" value="TPR"/>
    <property type="match status" value="2"/>
</dbReference>
<sequence>MDGSSQEGEKKKKVYEVKTFPISFALGENQENITITTQTPSKPSKEKKFHKARMLHKQGKIAEAKKYYQQLINEGFNDHRVFSNYGVILAQLGKLKEAEISTRKAIEMQPNYAEAHSNLGIILNDLGKLEEAEICQRKAIKIKPNLTGAAWNLYGLANTIKEAEERVNQVLKIDENHVEAQLHLSALKLHQGDQSLFDNLTKSTHKDHAITRSIKWVANLPKLPELFFYRWALFDSMTKKSKKDRPFYEFGVWRGASFRYLINTFKKGYGFDTFEGLPEDWHHEAQGTYSAEGIIPNIEGGEFIAGKFEDTLPTFYSKPRPMASIINFDADLYSSTLCALNCSKPVIDKDTILIFDEFIISENWEQDEYKALNEFCSKNNLTYEVLAVSYFEKQVAVKLIGV</sequence>